<reference evidence="1 2" key="1">
    <citation type="journal article" date="2020" name="New Microbes New Infect">
        <title>Sellimonas caecigallum sp. nov., description and genome sequence of a new member of the Sellimonas genus isolated from the cecum of feral chicken.</title>
        <authorList>
            <person name="Wongkuna S."/>
            <person name="Ghimire S."/>
            <person name="Antony L."/>
            <person name="Chankhamhaengdecha S."/>
            <person name="Janvilisri T."/>
            <person name="Scaria J."/>
        </authorList>
    </citation>
    <scope>NUCLEOTIDE SEQUENCE [LARGE SCALE GENOMIC DNA]</scope>
    <source>
        <strain evidence="1 2">SW451</strain>
    </source>
</reference>
<sequence length="451" mass="52981">MKLRLRFISGCFWKIFPQQIKTRQNKKDGKEWCNMEKEMKNRKFLEALRLYLAGQKANWNETWTEGEWIEFFKLCEEQQVLPMIYDTVYTCPAFQTLQQGTVQMIKSRMLRKVMIQTMKTEEFLVLYRKLADQRVTPLVVKGIICRNLYRDPDYRTSSDEDLLIPREQFSKCHEIFTENGLLCPNSEENIWEAGEVPYVKKNSALYIELHKELFPSESDAYGDFNSVFDEVFEKKMSCQINGMEVFTLSPTDHLLYLLLHAFKHFLHSGFGIRQVCDIVMFANTYGSQIDWEEVLEKCRRFHGDLFAASLFDIGEKELDFDREKACYPESWISLEADGKDLLEDLLDAGVFGDATMSRKHSSNMTLQAVTEDKKGQTAKASLMHSLFPEREYMERTYTYIKRHPFLLPVAWVQRIFHYIRETGKISENSAIESVQIGNKRIGLLKKYKIIQ</sequence>
<dbReference type="Proteomes" id="UP000779049">
    <property type="component" value="Unassembled WGS sequence"/>
</dbReference>
<gene>
    <name evidence="1" type="ORF">FLB61_09685</name>
</gene>
<dbReference type="EMBL" id="VIRV01000014">
    <property type="protein sequence ID" value="MBY0759350.1"/>
    <property type="molecule type" value="Genomic_DNA"/>
</dbReference>
<organism evidence="1 2">
    <name type="scientific">Sellimonas caecigallum</name>
    <dbReference type="NCBI Taxonomy" id="2592333"/>
    <lineage>
        <taxon>Bacteria</taxon>
        <taxon>Bacillati</taxon>
        <taxon>Bacillota</taxon>
        <taxon>Clostridia</taxon>
        <taxon>Lachnospirales</taxon>
        <taxon>Lachnospiraceae</taxon>
        <taxon>Sellimonas</taxon>
    </lineage>
</organism>
<proteinExistence type="predicted"/>
<dbReference type="InterPro" id="IPR039498">
    <property type="entry name" value="NTP_transf_5"/>
</dbReference>
<name>A0ABS7L970_9FIRM</name>
<evidence type="ECO:0000313" key="2">
    <source>
        <dbReference type="Proteomes" id="UP000779049"/>
    </source>
</evidence>
<protein>
    <submittedName>
        <fullName evidence="1">Nucleotidyltransferase family protein</fullName>
    </submittedName>
</protein>
<keyword evidence="2" id="KW-1185">Reference proteome</keyword>
<comment type="caution">
    <text evidence="1">The sequence shown here is derived from an EMBL/GenBank/DDBJ whole genome shotgun (WGS) entry which is preliminary data.</text>
</comment>
<evidence type="ECO:0000313" key="1">
    <source>
        <dbReference type="EMBL" id="MBY0759350.1"/>
    </source>
</evidence>
<accession>A0ABS7L970</accession>
<dbReference type="Pfam" id="PF14907">
    <property type="entry name" value="NTP_transf_5"/>
    <property type="match status" value="1"/>
</dbReference>